<organism evidence="3 4">
    <name type="scientific">Streptomyces capoamus</name>
    <dbReference type="NCBI Taxonomy" id="68183"/>
    <lineage>
        <taxon>Bacteria</taxon>
        <taxon>Bacillati</taxon>
        <taxon>Actinomycetota</taxon>
        <taxon>Actinomycetes</taxon>
        <taxon>Kitasatosporales</taxon>
        <taxon>Streptomycetaceae</taxon>
        <taxon>Streptomyces</taxon>
    </lineage>
</organism>
<comment type="caution">
    <text evidence="3">The sequence shown here is derived from an EMBL/GenBank/DDBJ whole genome shotgun (WGS) entry which is preliminary data.</text>
</comment>
<dbReference type="Pfam" id="PF00975">
    <property type="entry name" value="Thioesterase"/>
    <property type="match status" value="1"/>
</dbReference>
<gene>
    <name evidence="3" type="ORF">GCM10018980_73290</name>
</gene>
<comment type="similarity">
    <text evidence="1">Belongs to the thioesterase family.</text>
</comment>
<keyword evidence="4" id="KW-1185">Reference proteome</keyword>
<reference evidence="4" key="1">
    <citation type="journal article" date="2019" name="Int. J. Syst. Evol. Microbiol.">
        <title>The Global Catalogue of Microorganisms (GCM) 10K type strain sequencing project: providing services to taxonomists for standard genome sequencing and annotation.</title>
        <authorList>
            <consortium name="The Broad Institute Genomics Platform"/>
            <consortium name="The Broad Institute Genome Sequencing Center for Infectious Disease"/>
            <person name="Wu L."/>
            <person name="Ma J."/>
        </authorList>
    </citation>
    <scope>NUCLEOTIDE SEQUENCE [LARGE SCALE GENOMIC DNA]</scope>
    <source>
        <strain evidence="4">JCM 4253</strain>
    </source>
</reference>
<accession>A0A919F3C3</accession>
<dbReference type="Proteomes" id="UP000619355">
    <property type="component" value="Unassembled WGS sequence"/>
</dbReference>
<dbReference type="InterPro" id="IPR012223">
    <property type="entry name" value="TEII"/>
</dbReference>
<proteinExistence type="inferred from homology"/>
<dbReference type="GO" id="GO:0008610">
    <property type="term" value="P:lipid biosynthetic process"/>
    <property type="evidence" value="ECO:0007669"/>
    <property type="project" value="TreeGrafter"/>
</dbReference>
<sequence>MTATPLVCLPFAGAGASFFHPWEALAGEGLRIVAPQPPGREWKLVEEPYRDAAEAAAGLLPEVLEQVGDAPEVALFGHSLGAVLAYELAQLLAARSGTAVARLFVSGSPGPWTRRPVRATGLGDAEFLARVGEFAGYSHAALADPEMRELILPTLRADVEMHENYVPSTDRPLPAPITSLHGRDDALVTADQAAEWSKATSGAFELVELAGGHMYLTEDTPAVLRVVEDALAVR</sequence>
<dbReference type="InterPro" id="IPR001031">
    <property type="entry name" value="Thioesterase"/>
</dbReference>
<dbReference type="PANTHER" id="PTHR11487:SF0">
    <property type="entry name" value="S-ACYL FATTY ACID SYNTHASE THIOESTERASE, MEDIUM CHAIN"/>
    <property type="match status" value="1"/>
</dbReference>
<name>A0A919F3C3_9ACTN</name>
<evidence type="ECO:0000313" key="3">
    <source>
        <dbReference type="EMBL" id="GHG75722.1"/>
    </source>
</evidence>
<dbReference type="AlphaFoldDB" id="A0A919F3C3"/>
<feature type="domain" description="Thioesterase" evidence="2">
    <location>
        <begin position="5"/>
        <end position="230"/>
    </location>
</feature>
<dbReference type="RefSeq" id="WP_189986483.1">
    <property type="nucleotide sequence ID" value="NZ_BNBF01000039.1"/>
</dbReference>
<evidence type="ECO:0000313" key="4">
    <source>
        <dbReference type="Proteomes" id="UP000619355"/>
    </source>
</evidence>
<protein>
    <submittedName>
        <fullName evidence="3">Thioesterase</fullName>
    </submittedName>
</protein>
<evidence type="ECO:0000256" key="1">
    <source>
        <dbReference type="ARBA" id="ARBA00007169"/>
    </source>
</evidence>
<dbReference type="SUPFAM" id="SSF53474">
    <property type="entry name" value="alpha/beta-Hydrolases"/>
    <property type="match status" value="1"/>
</dbReference>
<dbReference type="Gene3D" id="3.40.50.1820">
    <property type="entry name" value="alpha/beta hydrolase"/>
    <property type="match status" value="1"/>
</dbReference>
<dbReference type="InterPro" id="IPR029058">
    <property type="entry name" value="AB_hydrolase_fold"/>
</dbReference>
<evidence type="ECO:0000259" key="2">
    <source>
        <dbReference type="Pfam" id="PF00975"/>
    </source>
</evidence>
<dbReference type="PANTHER" id="PTHR11487">
    <property type="entry name" value="THIOESTERASE"/>
    <property type="match status" value="1"/>
</dbReference>
<dbReference type="EMBL" id="BNBF01000039">
    <property type="protein sequence ID" value="GHG75722.1"/>
    <property type="molecule type" value="Genomic_DNA"/>
</dbReference>